<dbReference type="Pfam" id="PF26079">
    <property type="entry name" value="Baseplate_J_C"/>
    <property type="match status" value="1"/>
</dbReference>
<gene>
    <name evidence="5" type="ORF">psyc5s11_55020</name>
</gene>
<dbReference type="PANTHER" id="PTHR37829:SF3">
    <property type="entry name" value="PROTEIN JAYE-RELATED"/>
    <property type="match status" value="1"/>
</dbReference>
<dbReference type="InterPro" id="IPR058531">
    <property type="entry name" value="Baseplate_J_M"/>
</dbReference>
<feature type="domain" description="Baseplate J-like C-terminal" evidence="4">
    <location>
        <begin position="269"/>
        <end position="353"/>
    </location>
</feature>
<dbReference type="InterPro" id="IPR058530">
    <property type="entry name" value="Baseplate_J-like_C"/>
</dbReference>
<feature type="domain" description="Baseplate J-like central" evidence="3">
    <location>
        <begin position="191"/>
        <end position="261"/>
    </location>
</feature>
<dbReference type="Pfam" id="PF26078">
    <property type="entry name" value="Baseplate_J_M"/>
    <property type="match status" value="1"/>
</dbReference>
<name>A0ABM7TNQ6_9CLOT</name>
<protein>
    <submittedName>
        <fullName evidence="5">Baseplate J-like protein</fullName>
    </submittedName>
</protein>
<dbReference type="RefSeq" id="WP_224035617.1">
    <property type="nucleotide sequence ID" value="NZ_AP024849.1"/>
</dbReference>
<sequence length="356" mass="37567">MFRETNTETIIENRMFDNVPSDIDRSEGSFIYDAIIPTGKEIATAYINMDKILNMAFASTAAANGYSTQLELRCSEVGISRKAGTLANGTITFAGADGTIISAGTLIQSSSGLKFSTLAITTIESSTATVKIQALIEGISYNLPSNSIIQAPIAINGVTSITNTVPTTGGTAKETDSALLERYLLQVKSPATSGNKNHYLNWALSVDGCGGAKVVSLWNGNGTVKVIIINSNKEGADAALVDSVSKYIESVRPIGATITTVSATPLQININVTLTIDANNYTLNTVKANIENNITEYLKSIAFKQGNLSYAKLGSIILSSEGVKDYSRLLINSGSTNITIKDDEIAILGTVEIGGI</sequence>
<accession>A0ABM7TNQ6</accession>
<evidence type="ECO:0000259" key="4">
    <source>
        <dbReference type="Pfam" id="PF26079"/>
    </source>
</evidence>
<evidence type="ECO:0000259" key="3">
    <source>
        <dbReference type="Pfam" id="PF26078"/>
    </source>
</evidence>
<organism evidence="5 6">
    <name type="scientific">Clostridium gelidum</name>
    <dbReference type="NCBI Taxonomy" id="704125"/>
    <lineage>
        <taxon>Bacteria</taxon>
        <taxon>Bacillati</taxon>
        <taxon>Bacillota</taxon>
        <taxon>Clostridia</taxon>
        <taxon>Eubacteriales</taxon>
        <taxon>Clostridiaceae</taxon>
        <taxon>Clostridium</taxon>
    </lineage>
</organism>
<evidence type="ECO:0000256" key="1">
    <source>
        <dbReference type="ARBA" id="ARBA00038087"/>
    </source>
</evidence>
<evidence type="ECO:0000313" key="5">
    <source>
        <dbReference type="EMBL" id="BCZ49435.1"/>
    </source>
</evidence>
<proteinExistence type="inferred from homology"/>
<evidence type="ECO:0000259" key="2">
    <source>
        <dbReference type="Pfam" id="PF04865"/>
    </source>
</evidence>
<dbReference type="PANTHER" id="PTHR37829">
    <property type="entry name" value="PHAGE-LIKE ELEMENT PBSX PROTEIN XKDT"/>
    <property type="match status" value="1"/>
</dbReference>
<comment type="similarity">
    <text evidence="1">Belongs to the Mu gp47/PBSX XkdT family.</text>
</comment>
<dbReference type="EMBL" id="AP024849">
    <property type="protein sequence ID" value="BCZ49435.1"/>
    <property type="molecule type" value="Genomic_DNA"/>
</dbReference>
<dbReference type="Proteomes" id="UP000824633">
    <property type="component" value="Chromosome"/>
</dbReference>
<keyword evidence="6" id="KW-1185">Reference proteome</keyword>
<reference evidence="6" key="1">
    <citation type="submission" date="2021-07" db="EMBL/GenBank/DDBJ databases">
        <title>Complete genome sequencing of a Clostridium isolate.</title>
        <authorList>
            <person name="Ueki A."/>
            <person name="Tonouchi A."/>
        </authorList>
    </citation>
    <scope>NUCLEOTIDE SEQUENCE [LARGE SCALE GENOMIC DNA]</scope>
    <source>
        <strain evidence="6">C5S11</strain>
    </source>
</reference>
<dbReference type="Pfam" id="PF04865">
    <property type="entry name" value="Baseplate_J"/>
    <property type="match status" value="1"/>
</dbReference>
<dbReference type="InterPro" id="IPR006949">
    <property type="entry name" value="Barrel_Baseplate_J-like"/>
</dbReference>
<dbReference type="InterPro" id="IPR052399">
    <property type="entry name" value="Phage_Baseplate_Assmbl_Protein"/>
</dbReference>
<feature type="domain" description="Baseplate protein J-like barrel" evidence="2">
    <location>
        <begin position="90"/>
        <end position="170"/>
    </location>
</feature>
<evidence type="ECO:0000313" key="6">
    <source>
        <dbReference type="Proteomes" id="UP000824633"/>
    </source>
</evidence>